<dbReference type="InterPro" id="IPR052035">
    <property type="entry name" value="ZnF_BED_domain_contain"/>
</dbReference>
<evidence type="ECO:0000313" key="4">
    <source>
        <dbReference type="EMBL" id="KAG6408120.1"/>
    </source>
</evidence>
<protein>
    <recommendedName>
        <fullName evidence="3">hAT-like transposase RNase-H fold domain-containing protein</fullName>
    </recommendedName>
</protein>
<comment type="caution">
    <text evidence="4">The sequence shown here is derived from an EMBL/GenBank/DDBJ whole genome shotgun (WGS) entry which is preliminary data.</text>
</comment>
<evidence type="ECO:0000313" key="5">
    <source>
        <dbReference type="Proteomes" id="UP000298416"/>
    </source>
</evidence>
<dbReference type="InterPro" id="IPR012337">
    <property type="entry name" value="RNaseH-like_sf"/>
</dbReference>
<dbReference type="SUPFAM" id="SSF53098">
    <property type="entry name" value="Ribonuclease H-like"/>
    <property type="match status" value="1"/>
</dbReference>
<keyword evidence="1" id="KW-0238">DNA-binding</keyword>
<proteinExistence type="predicted"/>
<feature type="domain" description="hAT-like transposase RNase-H fold" evidence="3">
    <location>
        <begin position="468"/>
        <end position="575"/>
    </location>
</feature>
<feature type="region of interest" description="Disordered" evidence="2">
    <location>
        <begin position="1"/>
        <end position="27"/>
    </location>
</feature>
<dbReference type="InterPro" id="IPR025525">
    <property type="entry name" value="hAT-like_transposase_RNase-H"/>
</dbReference>
<dbReference type="AlphaFoldDB" id="A0A8X8X5E2"/>
<organism evidence="4">
    <name type="scientific">Salvia splendens</name>
    <name type="common">Scarlet sage</name>
    <dbReference type="NCBI Taxonomy" id="180675"/>
    <lineage>
        <taxon>Eukaryota</taxon>
        <taxon>Viridiplantae</taxon>
        <taxon>Streptophyta</taxon>
        <taxon>Embryophyta</taxon>
        <taxon>Tracheophyta</taxon>
        <taxon>Spermatophyta</taxon>
        <taxon>Magnoliopsida</taxon>
        <taxon>eudicotyledons</taxon>
        <taxon>Gunneridae</taxon>
        <taxon>Pentapetalae</taxon>
        <taxon>asterids</taxon>
        <taxon>lamiids</taxon>
        <taxon>Lamiales</taxon>
        <taxon>Lamiaceae</taxon>
        <taxon>Nepetoideae</taxon>
        <taxon>Mentheae</taxon>
        <taxon>Salviinae</taxon>
        <taxon>Salvia</taxon>
        <taxon>Salvia subgen. Calosphace</taxon>
        <taxon>core Calosphace</taxon>
    </lineage>
</organism>
<dbReference type="Pfam" id="PF14372">
    <property type="entry name" value="hAT-like_RNase-H"/>
    <property type="match status" value="1"/>
</dbReference>
<reference evidence="4" key="1">
    <citation type="submission" date="2018-01" db="EMBL/GenBank/DDBJ databases">
        <authorList>
            <person name="Mao J.F."/>
        </authorList>
    </citation>
    <scope>NUCLEOTIDE SEQUENCE</scope>
    <source>
        <strain evidence="4">Huo1</strain>
        <tissue evidence="4">Leaf</tissue>
    </source>
</reference>
<dbReference type="SUPFAM" id="SSF140996">
    <property type="entry name" value="Hermes dimerisation domain"/>
    <property type="match status" value="1"/>
</dbReference>
<dbReference type="PANTHER" id="PTHR46481:SF8">
    <property type="entry name" value="ZINC FINGER BED DOMAIN-CONTAINING PROTEIN RICESLEEPER 1-LIKE"/>
    <property type="match status" value="1"/>
</dbReference>
<evidence type="ECO:0000259" key="3">
    <source>
        <dbReference type="Pfam" id="PF14372"/>
    </source>
</evidence>
<dbReference type="PANTHER" id="PTHR46481">
    <property type="entry name" value="ZINC FINGER BED DOMAIN-CONTAINING PROTEIN 4"/>
    <property type="match status" value="1"/>
</dbReference>
<reference evidence="4" key="2">
    <citation type="submission" date="2020-08" db="EMBL/GenBank/DDBJ databases">
        <title>Plant Genome Project.</title>
        <authorList>
            <person name="Zhang R.-G."/>
        </authorList>
    </citation>
    <scope>NUCLEOTIDE SEQUENCE</scope>
    <source>
        <strain evidence="4">Huo1</strain>
        <tissue evidence="4">Leaf</tissue>
    </source>
</reference>
<accession>A0A8X8X5E2</accession>
<keyword evidence="5" id="KW-1185">Reference proteome</keyword>
<dbReference type="GO" id="GO:0003677">
    <property type="term" value="F:DNA binding"/>
    <property type="evidence" value="ECO:0007669"/>
    <property type="project" value="UniProtKB-KW"/>
</dbReference>
<gene>
    <name evidence="4" type="ORF">SASPL_131123</name>
</gene>
<evidence type="ECO:0000256" key="2">
    <source>
        <dbReference type="SAM" id="MobiDB-lite"/>
    </source>
</evidence>
<sequence>MAESQSGRSPNCPNISPSPLNTQQDSNILLNDQDLEDVSILKDIEEEDVDVDVSQSRSKKRKTEIKKEPRSVHWKDYERVKVMEGNPPIEVVKGKCKRCEVLIAADPRWCGTNGLKNHTLSCSKKFAQGEGSNKGQTMLNYVVDATSGNSSLTSWKFDQKASRLALCEMIIVDEQPFRMVEYEGFRRFCKTSIPQLHLPSRQTIRTDCVKLFLERKHGLAKYFKKEGMGRVSITSDCWTAVNNSNFICVTAHFIDKEWRLHKRIISFSLIESHKAADIGDSIITTLKDWGLTSLFCCTMDNAYANDGAIGDVKSYLNKFNSDVLDGKYFHMRCVGHILNLIVQYGLEEIGTSVRRVREAVKWLTSSPKRILQWAKVVNILADRIDCKKALCLDVPTRWNSTYLMLQSAIPYEEAFQLYSQMYPSYKKDLSQKKHNDAFIGLLEGQDWINVKKMIEYLQKFYELTVLMSGTKYPTSHIFFAEMCDIFDLISELEVSDDHEISSMAMKMRMKIGKYWAEDMELNPRMNRILYIAAVLDPRQKMNHVETCFKSIYGDARGEIMVRDVTYALNELFDYYVAQKEAQNPAQHQKNAANENMRRQGRSDCRGSLSLVGLRGNRQANNNANELAVYLTENNHIEDKEDVDHFDILKWWSENPRYPILNSRAEKELSENILINPLVKVKA</sequence>
<feature type="region of interest" description="Disordered" evidence="2">
    <location>
        <begin position="46"/>
        <end position="70"/>
    </location>
</feature>
<dbReference type="EMBL" id="PNBA02000011">
    <property type="protein sequence ID" value="KAG6408120.1"/>
    <property type="molecule type" value="Genomic_DNA"/>
</dbReference>
<evidence type="ECO:0000256" key="1">
    <source>
        <dbReference type="ARBA" id="ARBA00023125"/>
    </source>
</evidence>
<dbReference type="Proteomes" id="UP000298416">
    <property type="component" value="Unassembled WGS sequence"/>
</dbReference>
<name>A0A8X8X5E2_SALSN</name>